<dbReference type="Proteomes" id="UP000275267">
    <property type="component" value="Unassembled WGS sequence"/>
</dbReference>
<evidence type="ECO:0000313" key="2">
    <source>
        <dbReference type="EMBL" id="RLN17387.1"/>
    </source>
</evidence>
<feature type="compositionally biased region" description="Polar residues" evidence="1">
    <location>
        <begin position="20"/>
        <end position="31"/>
    </location>
</feature>
<dbReference type="EMBL" id="PQIB02000005">
    <property type="protein sequence ID" value="RLN17387.1"/>
    <property type="molecule type" value="Genomic_DNA"/>
</dbReference>
<accession>A0A3L6S8P7</accession>
<organism evidence="2 3">
    <name type="scientific">Panicum miliaceum</name>
    <name type="common">Proso millet</name>
    <name type="synonym">Broomcorn millet</name>
    <dbReference type="NCBI Taxonomy" id="4540"/>
    <lineage>
        <taxon>Eukaryota</taxon>
        <taxon>Viridiplantae</taxon>
        <taxon>Streptophyta</taxon>
        <taxon>Embryophyta</taxon>
        <taxon>Tracheophyta</taxon>
        <taxon>Spermatophyta</taxon>
        <taxon>Magnoliopsida</taxon>
        <taxon>Liliopsida</taxon>
        <taxon>Poales</taxon>
        <taxon>Poaceae</taxon>
        <taxon>PACMAD clade</taxon>
        <taxon>Panicoideae</taxon>
        <taxon>Panicodae</taxon>
        <taxon>Paniceae</taxon>
        <taxon>Panicinae</taxon>
        <taxon>Panicum</taxon>
        <taxon>Panicum sect. Panicum</taxon>
    </lineage>
</organism>
<reference evidence="3" key="1">
    <citation type="journal article" date="2019" name="Nat. Commun.">
        <title>The genome of broomcorn millet.</title>
        <authorList>
            <person name="Zou C."/>
            <person name="Miki D."/>
            <person name="Li D."/>
            <person name="Tang Q."/>
            <person name="Xiao L."/>
            <person name="Rajput S."/>
            <person name="Deng P."/>
            <person name="Jia W."/>
            <person name="Huang R."/>
            <person name="Zhang M."/>
            <person name="Sun Y."/>
            <person name="Hu J."/>
            <person name="Fu X."/>
            <person name="Schnable P.S."/>
            <person name="Li F."/>
            <person name="Zhang H."/>
            <person name="Feng B."/>
            <person name="Zhu X."/>
            <person name="Liu R."/>
            <person name="Schnable J.C."/>
            <person name="Zhu J.-K."/>
            <person name="Zhang H."/>
        </authorList>
    </citation>
    <scope>NUCLEOTIDE SEQUENCE [LARGE SCALE GENOMIC DNA]</scope>
</reference>
<protein>
    <submittedName>
        <fullName evidence="2">Uncharacterized protein</fullName>
    </submittedName>
</protein>
<evidence type="ECO:0000313" key="3">
    <source>
        <dbReference type="Proteomes" id="UP000275267"/>
    </source>
</evidence>
<keyword evidence="3" id="KW-1185">Reference proteome</keyword>
<name>A0A3L6S8P7_PANMI</name>
<gene>
    <name evidence="2" type="ORF">C2845_PM02G17890</name>
</gene>
<comment type="caution">
    <text evidence="2">The sequence shown here is derived from an EMBL/GenBank/DDBJ whole genome shotgun (WGS) entry which is preliminary data.</text>
</comment>
<feature type="region of interest" description="Disordered" evidence="1">
    <location>
        <begin position="1"/>
        <end position="36"/>
    </location>
</feature>
<proteinExistence type="predicted"/>
<sequence>MEQGSAAKCGDRRGPHRSRTASPSVDSSSFTRPPAAPWLHIGVGSVDRSTRFAMGDDKEQKAAGVPQIPLEASTWDPSMLQRPRGCVQVSSRCSWGGDRPNHMVCRLAVR</sequence>
<dbReference type="AlphaFoldDB" id="A0A3L6S8P7"/>
<evidence type="ECO:0000256" key="1">
    <source>
        <dbReference type="SAM" id="MobiDB-lite"/>
    </source>
</evidence>